<sequence length="99" mass="10823">MFCMKAIYFGCIGIVVALITAFFTVDFTYLYKITGAAALLCVALAGLTSGAFVSGQQYGRNIHSETKQTRQERYGMMLFSLKAAVPNICSAILFYLLIA</sequence>
<accession>A0A1G9NV25</accession>
<reference evidence="3" key="1">
    <citation type="submission" date="2016-10" db="EMBL/GenBank/DDBJ databases">
        <authorList>
            <person name="Varghese N."/>
            <person name="Submissions S."/>
        </authorList>
    </citation>
    <scope>NUCLEOTIDE SEQUENCE [LARGE SCALE GENOMIC DNA]</scope>
    <source>
        <strain evidence="3">CGMCC 1.6199</strain>
    </source>
</reference>
<gene>
    <name evidence="2" type="ORF">SAMN05216244_1151</name>
</gene>
<dbReference type="Pfam" id="PF17247">
    <property type="entry name" value="DUF5316"/>
    <property type="match status" value="1"/>
</dbReference>
<keyword evidence="1" id="KW-0472">Membrane</keyword>
<evidence type="ECO:0000313" key="2">
    <source>
        <dbReference type="EMBL" id="SDL89835.1"/>
    </source>
</evidence>
<dbReference type="Proteomes" id="UP000182347">
    <property type="component" value="Unassembled WGS sequence"/>
</dbReference>
<evidence type="ECO:0000256" key="1">
    <source>
        <dbReference type="SAM" id="Phobius"/>
    </source>
</evidence>
<feature type="transmembrane region" description="Helical" evidence="1">
    <location>
        <begin position="74"/>
        <end position="98"/>
    </location>
</feature>
<dbReference type="AlphaFoldDB" id="A0A1G9NV25"/>
<keyword evidence="3" id="KW-1185">Reference proteome</keyword>
<dbReference type="InterPro" id="IPR035167">
    <property type="entry name" value="DUF5316"/>
</dbReference>
<protein>
    <submittedName>
        <fullName evidence="2">Uncharacterized protein</fullName>
    </submittedName>
</protein>
<name>A0A1G9NV25_9BACI</name>
<organism evidence="2 3">
    <name type="scientific">Sediminibacillus halophilus</name>
    <dbReference type="NCBI Taxonomy" id="482461"/>
    <lineage>
        <taxon>Bacteria</taxon>
        <taxon>Bacillati</taxon>
        <taxon>Bacillota</taxon>
        <taxon>Bacilli</taxon>
        <taxon>Bacillales</taxon>
        <taxon>Bacillaceae</taxon>
        <taxon>Sediminibacillus</taxon>
    </lineage>
</organism>
<dbReference type="STRING" id="482461.SAMN05216244_1151"/>
<keyword evidence="1" id="KW-0812">Transmembrane</keyword>
<keyword evidence="1" id="KW-1133">Transmembrane helix</keyword>
<feature type="transmembrane region" description="Helical" evidence="1">
    <location>
        <begin position="31"/>
        <end position="53"/>
    </location>
</feature>
<evidence type="ECO:0000313" key="3">
    <source>
        <dbReference type="Proteomes" id="UP000182347"/>
    </source>
</evidence>
<proteinExistence type="predicted"/>
<dbReference type="EMBL" id="FNHF01000001">
    <property type="protein sequence ID" value="SDL89835.1"/>
    <property type="molecule type" value="Genomic_DNA"/>
</dbReference>
<feature type="transmembrane region" description="Helical" evidence="1">
    <location>
        <begin position="7"/>
        <end position="25"/>
    </location>
</feature>